<dbReference type="EMBL" id="CAJNOJ010000005">
    <property type="protein sequence ID" value="CAF0748584.1"/>
    <property type="molecule type" value="Genomic_DNA"/>
</dbReference>
<gene>
    <name evidence="1" type="ORF">EDS130_LOCUS2150</name>
</gene>
<protein>
    <submittedName>
        <fullName evidence="1">Uncharacterized protein</fullName>
    </submittedName>
</protein>
<dbReference type="Proteomes" id="UP000663852">
    <property type="component" value="Unassembled WGS sequence"/>
</dbReference>
<accession>A0A813PCN1</accession>
<reference evidence="1" key="1">
    <citation type="submission" date="2021-02" db="EMBL/GenBank/DDBJ databases">
        <authorList>
            <person name="Nowell W R."/>
        </authorList>
    </citation>
    <scope>NUCLEOTIDE SEQUENCE</scope>
</reference>
<comment type="caution">
    <text evidence="1">The sequence shown here is derived from an EMBL/GenBank/DDBJ whole genome shotgun (WGS) entry which is preliminary data.</text>
</comment>
<evidence type="ECO:0000313" key="1">
    <source>
        <dbReference type="EMBL" id="CAF0748584.1"/>
    </source>
</evidence>
<sequence length="92" mass="11262">MALKQRRQYSEKHLFSYLIRYFQYAKSRALNQYSNDLSAFERQRLHADKYRNLKESDHDFDEGEYVHNKRKSDFLLSLYGLPYTLVNKRAFE</sequence>
<evidence type="ECO:0000313" key="2">
    <source>
        <dbReference type="Proteomes" id="UP000663852"/>
    </source>
</evidence>
<proteinExistence type="predicted"/>
<organism evidence="1 2">
    <name type="scientific">Adineta ricciae</name>
    <name type="common">Rotifer</name>
    <dbReference type="NCBI Taxonomy" id="249248"/>
    <lineage>
        <taxon>Eukaryota</taxon>
        <taxon>Metazoa</taxon>
        <taxon>Spiralia</taxon>
        <taxon>Gnathifera</taxon>
        <taxon>Rotifera</taxon>
        <taxon>Eurotatoria</taxon>
        <taxon>Bdelloidea</taxon>
        <taxon>Adinetida</taxon>
        <taxon>Adinetidae</taxon>
        <taxon>Adineta</taxon>
    </lineage>
</organism>
<name>A0A813PCN1_ADIRI</name>
<dbReference type="AlphaFoldDB" id="A0A813PCN1"/>